<gene>
    <name evidence="1" type="ordered locus">CLOAM1553</name>
</gene>
<organism evidence="1 2">
    <name type="scientific">Cloacimonas acidaminovorans (strain Evry)</name>
    <dbReference type="NCBI Taxonomy" id="459349"/>
    <lineage>
        <taxon>Bacteria</taxon>
        <taxon>Pseudomonadati</taxon>
        <taxon>Candidatus Cloacimonadota</taxon>
        <taxon>Candidatus Cloacimonadia</taxon>
        <taxon>Candidatus Cloacimonadales</taxon>
        <taxon>Candidatus Cloacimonadaceae</taxon>
        <taxon>Candidatus Cloacimonas</taxon>
    </lineage>
</organism>
<proteinExistence type="predicted"/>
<evidence type="ECO:0000313" key="1">
    <source>
        <dbReference type="EMBL" id="CAO81400.1"/>
    </source>
</evidence>
<dbReference type="AlphaFoldDB" id="B0VFV8"/>
<protein>
    <submittedName>
        <fullName evidence="1">Uncharacterized protein</fullName>
    </submittedName>
</protein>
<dbReference type="KEGG" id="caci:CLOAM1553"/>
<sequence length="59" mass="7266">MLESNNVTTFPKHLYNSLYIFLYRMQTYYYKNGFTNLILYIAYPSKNHITLYSRPYIIR</sequence>
<evidence type="ECO:0000313" key="2">
    <source>
        <dbReference type="Proteomes" id="UP000002019"/>
    </source>
</evidence>
<reference evidence="1 2" key="1">
    <citation type="journal article" date="2008" name="J. Bacteriol.">
        <title>'Candidatus Cloacamonas acidaminovorans': genome sequence reconstruction provides a first glimpse of a new bacterial division.</title>
        <authorList>
            <person name="Pelletier E."/>
            <person name="Kreimeyer A."/>
            <person name="Bocs S."/>
            <person name="Rouy Z."/>
            <person name="Gyapay G."/>
            <person name="Chouari R."/>
            <person name="Riviere D."/>
            <person name="Ganesan A."/>
            <person name="Daegelen P."/>
            <person name="Sghir A."/>
            <person name="Cohen G.N."/>
            <person name="Medigue C."/>
            <person name="Weissenbach J."/>
            <person name="Le Paslier D."/>
        </authorList>
    </citation>
    <scope>NUCLEOTIDE SEQUENCE [LARGE SCALE GENOMIC DNA]</scope>
    <source>
        <strain evidence="2">Evry</strain>
    </source>
</reference>
<dbReference type="EMBL" id="CU466930">
    <property type="protein sequence ID" value="CAO81400.1"/>
    <property type="molecule type" value="Genomic_DNA"/>
</dbReference>
<dbReference type="HOGENOM" id="CLU_2951998_0_0_0"/>
<accession>B0VFV8</accession>
<keyword evidence="2" id="KW-1185">Reference proteome</keyword>
<dbReference type="Proteomes" id="UP000002019">
    <property type="component" value="Chromosome"/>
</dbReference>
<name>B0VFV8_CLOAI</name>